<keyword evidence="2" id="KW-1185">Reference proteome</keyword>
<reference evidence="2" key="1">
    <citation type="journal article" date="2012" name="Stand. Genomic Sci.">
        <title>Complete genome sequence of Halopiger xanaduensis type strain (SH-6(T)).</title>
        <authorList>
            <person name="Anderson I."/>
            <person name="Tindall B.J."/>
            <person name="Rohde M."/>
            <person name="Lucas S."/>
            <person name="Han J."/>
            <person name="Lapidus A."/>
            <person name="Cheng J.F."/>
            <person name="Goodwin L."/>
            <person name="Pitluck S."/>
            <person name="Peters L."/>
            <person name="Pati A."/>
            <person name="Mikhailova N."/>
            <person name="Pagani I."/>
            <person name="Teshima H."/>
            <person name="Han C."/>
            <person name="Tapia R."/>
            <person name="Land M."/>
            <person name="Woyke T."/>
            <person name="Klenk H.P."/>
            <person name="Kyrpides N."/>
            <person name="Ivanova N."/>
        </authorList>
    </citation>
    <scope>NUCLEOTIDE SEQUENCE [LARGE SCALE GENOMIC DNA]</scope>
    <source>
        <strain evidence="2">DSM 18323 / JCM 14033 / SH-6</strain>
        <plasmid evidence="2">Plasmid pHALXA01</plasmid>
    </source>
</reference>
<dbReference type="AlphaFoldDB" id="F8DD36"/>
<organism evidence="1 2">
    <name type="scientific">Halopiger xanaduensis (strain DSM 18323 / JCM 14033 / SH-6)</name>
    <dbReference type="NCBI Taxonomy" id="797210"/>
    <lineage>
        <taxon>Archaea</taxon>
        <taxon>Methanobacteriati</taxon>
        <taxon>Methanobacteriota</taxon>
        <taxon>Stenosarchaea group</taxon>
        <taxon>Halobacteria</taxon>
        <taxon>Halobacteriales</taxon>
        <taxon>Natrialbaceae</taxon>
        <taxon>Halopiger</taxon>
    </lineage>
</organism>
<dbReference type="EMBL" id="CP002840">
    <property type="protein sequence ID" value="AEH38923.1"/>
    <property type="molecule type" value="Genomic_DNA"/>
</dbReference>
<evidence type="ECO:0000313" key="1">
    <source>
        <dbReference type="EMBL" id="AEH38923.1"/>
    </source>
</evidence>
<sequence length="199" mass="21708">MLYSERTVSHIVTAGNASESDVDRPRMDSVDRIACRECSDDFVMDGERIRRDCSGEVSVKAIQCRPVNRQLSARRGLLEISVSCEERLEIASHLCSFCDGPHGNVCNFGLSWDSGFSRYRCGPTVHGQSISILSSSCFNGRLPLIETVVSRQSSVAIAFVIWTSDHQTSSEPGDANRFLSLVGLVSGYAGLVSKKIAAK</sequence>
<proteinExistence type="predicted"/>
<evidence type="ECO:0000313" key="2">
    <source>
        <dbReference type="Proteomes" id="UP000006794"/>
    </source>
</evidence>
<accession>F8DD36</accession>
<keyword evidence="1" id="KW-0614">Plasmid</keyword>
<protein>
    <submittedName>
        <fullName evidence="1">Uncharacterized protein</fullName>
    </submittedName>
</protein>
<geneLocation type="plasmid" evidence="1 2">
    <name>pHALXA01</name>
</geneLocation>
<gene>
    <name evidence="1" type="ordered locus">Halxa_0320</name>
</gene>
<dbReference type="KEGG" id="hxa:Halxa_0320"/>
<dbReference type="HOGENOM" id="CLU_1369512_0_0_2"/>
<dbReference type="Proteomes" id="UP000006794">
    <property type="component" value="Plasmid pHALXA01"/>
</dbReference>
<name>F8DD36_HALXS</name>